<name>A0A6J5L7J8_9CAUD</name>
<gene>
    <name evidence="2" type="ORF">UFOVP129_7</name>
</gene>
<evidence type="ECO:0000256" key="1">
    <source>
        <dbReference type="SAM" id="MobiDB-lite"/>
    </source>
</evidence>
<sequence length="63" mass="7396">MSYSIEDEEKYNAIFEAAKKSANSGNDVNVSSRNIRRKQAKETFSERLKRQQRENNLKTLNRC</sequence>
<feature type="compositionally biased region" description="Polar residues" evidence="1">
    <location>
        <begin position="22"/>
        <end position="33"/>
    </location>
</feature>
<protein>
    <submittedName>
        <fullName evidence="2">Uncharacterized protein</fullName>
    </submittedName>
</protein>
<feature type="region of interest" description="Disordered" evidence="1">
    <location>
        <begin position="22"/>
        <end position="63"/>
    </location>
</feature>
<proteinExistence type="predicted"/>
<reference evidence="2" key="1">
    <citation type="submission" date="2020-04" db="EMBL/GenBank/DDBJ databases">
        <authorList>
            <person name="Chiriac C."/>
            <person name="Salcher M."/>
            <person name="Ghai R."/>
            <person name="Kavagutti S V."/>
        </authorList>
    </citation>
    <scope>NUCLEOTIDE SEQUENCE</scope>
</reference>
<accession>A0A6J5L7J8</accession>
<organism evidence="2">
    <name type="scientific">uncultured Caudovirales phage</name>
    <dbReference type="NCBI Taxonomy" id="2100421"/>
    <lineage>
        <taxon>Viruses</taxon>
        <taxon>Duplodnaviria</taxon>
        <taxon>Heunggongvirae</taxon>
        <taxon>Uroviricota</taxon>
        <taxon>Caudoviricetes</taxon>
        <taxon>Peduoviridae</taxon>
        <taxon>Maltschvirus</taxon>
        <taxon>Maltschvirus maltsch</taxon>
    </lineage>
</organism>
<feature type="compositionally biased region" description="Basic and acidic residues" evidence="1">
    <location>
        <begin position="40"/>
        <end position="56"/>
    </location>
</feature>
<evidence type="ECO:0000313" key="2">
    <source>
        <dbReference type="EMBL" id="CAB4130578.1"/>
    </source>
</evidence>
<dbReference type="EMBL" id="LR796245">
    <property type="protein sequence ID" value="CAB4130578.1"/>
    <property type="molecule type" value="Genomic_DNA"/>
</dbReference>